<comment type="caution">
    <text evidence="2">The sequence shown here is derived from an EMBL/GenBank/DDBJ whole genome shotgun (WGS) entry which is preliminary data.</text>
</comment>
<keyword evidence="3" id="KW-1185">Reference proteome</keyword>
<reference evidence="2 3" key="1">
    <citation type="journal article" date="2019" name="PLoS ONE">
        <title>Comparative genome analysis indicates high evolutionary potential of pathogenicity genes in Colletotrichum tanaceti.</title>
        <authorList>
            <person name="Lelwala R.V."/>
            <person name="Korhonen P.K."/>
            <person name="Young N.D."/>
            <person name="Scott J.B."/>
            <person name="Ades P.A."/>
            <person name="Gasser R.B."/>
            <person name="Taylor P.W.J."/>
        </authorList>
    </citation>
    <scope>NUCLEOTIDE SEQUENCE [LARGE SCALE GENOMIC DNA]</scope>
    <source>
        <strain evidence="2">BRIP57314</strain>
    </source>
</reference>
<dbReference type="AlphaFoldDB" id="A0A4U6XSH4"/>
<evidence type="ECO:0000256" key="1">
    <source>
        <dbReference type="SAM" id="MobiDB-lite"/>
    </source>
</evidence>
<dbReference type="OrthoDB" id="5424391at2759"/>
<feature type="region of interest" description="Disordered" evidence="1">
    <location>
        <begin position="43"/>
        <end position="78"/>
    </location>
</feature>
<feature type="compositionally biased region" description="Low complexity" evidence="1">
    <location>
        <begin position="51"/>
        <end position="70"/>
    </location>
</feature>
<dbReference type="EMBL" id="PJEX01000018">
    <property type="protein sequence ID" value="TKW58873.1"/>
    <property type="molecule type" value="Genomic_DNA"/>
</dbReference>
<sequence>MFTTKSLSAIKYAIPSIHQPLPLSSKEAKKLLNVLKTSFRQNLDKEHGYGSENAESSASKTASKQASTSQNEHHRPTDRHLRAILSNPLFKSSIQPDNAALANPRDPMDVFDEAVSRGMMTRKAATGCLRTKSQAILQSSALSVQDAMRASSAGLRVIQWLRSSGAERTLGFLADHRFVSELIPFMVAEGLEEVAWGWADRMVRGEGPKEESSKIVASLVTSLVSNKSSVDSSLDTAFSAILRADATWKTDPQLPQILLRPWRLLSWQSTVDAWKRPPPSFALFESYVETANHIQQPLRLDRAHLALHHPTTPSFERALRFIQDQQPLDTFESNKGLVTRVICMGMDAVGFLTRIGRTDEALHLLQLLQSKFSKEIWQKHQVRSVGFA</sequence>
<dbReference type="Proteomes" id="UP000310108">
    <property type="component" value="Unassembled WGS sequence"/>
</dbReference>
<proteinExistence type="predicted"/>
<evidence type="ECO:0000313" key="3">
    <source>
        <dbReference type="Proteomes" id="UP000310108"/>
    </source>
</evidence>
<accession>A0A4U6XSH4</accession>
<organism evidence="2 3">
    <name type="scientific">Colletotrichum tanaceti</name>
    <dbReference type="NCBI Taxonomy" id="1306861"/>
    <lineage>
        <taxon>Eukaryota</taxon>
        <taxon>Fungi</taxon>
        <taxon>Dikarya</taxon>
        <taxon>Ascomycota</taxon>
        <taxon>Pezizomycotina</taxon>
        <taxon>Sordariomycetes</taxon>
        <taxon>Hypocreomycetidae</taxon>
        <taxon>Glomerellales</taxon>
        <taxon>Glomerellaceae</taxon>
        <taxon>Colletotrichum</taxon>
        <taxon>Colletotrichum destructivum species complex</taxon>
    </lineage>
</organism>
<evidence type="ECO:0000313" key="2">
    <source>
        <dbReference type="EMBL" id="TKW58873.1"/>
    </source>
</evidence>
<gene>
    <name evidence="2" type="ORF">CTA1_8646</name>
</gene>
<protein>
    <submittedName>
        <fullName evidence="2">Uncharacterized protein</fullName>
    </submittedName>
</protein>
<name>A0A4U6XSH4_9PEZI</name>